<dbReference type="EMBL" id="JADNYJ010000104">
    <property type="protein sequence ID" value="KAF8885091.1"/>
    <property type="molecule type" value="Genomic_DNA"/>
</dbReference>
<comment type="catalytic activity">
    <reaction evidence="12">
        <text>2'-deoxycytidine + H2O + H(+) = 2'-deoxyuridine + NH4(+)</text>
        <dbReference type="Rhea" id="RHEA:13433"/>
        <dbReference type="ChEBI" id="CHEBI:15377"/>
        <dbReference type="ChEBI" id="CHEBI:15378"/>
        <dbReference type="ChEBI" id="CHEBI:15698"/>
        <dbReference type="ChEBI" id="CHEBI:16450"/>
        <dbReference type="ChEBI" id="CHEBI:28938"/>
        <dbReference type="EC" id="3.5.4.5"/>
    </reaction>
</comment>
<keyword evidence="5 11" id="KW-0479">Metal-binding</keyword>
<evidence type="ECO:0000256" key="10">
    <source>
        <dbReference type="PIRSR" id="PIRSR606262-1"/>
    </source>
</evidence>
<feature type="binding site" evidence="11">
    <location>
        <position position="100"/>
    </location>
    <ligand>
        <name>Zn(2+)</name>
        <dbReference type="ChEBI" id="CHEBI:29105"/>
        <note>catalytic</note>
    </ligand>
</feature>
<dbReference type="Pfam" id="PF00383">
    <property type="entry name" value="dCMP_cyt_deam_1"/>
    <property type="match status" value="1"/>
</dbReference>
<comment type="catalytic activity">
    <reaction evidence="9 12">
        <text>cytidine + H2O + H(+) = uridine + NH4(+)</text>
        <dbReference type="Rhea" id="RHEA:16069"/>
        <dbReference type="ChEBI" id="CHEBI:15377"/>
        <dbReference type="ChEBI" id="CHEBI:15378"/>
        <dbReference type="ChEBI" id="CHEBI:16704"/>
        <dbReference type="ChEBI" id="CHEBI:17562"/>
        <dbReference type="ChEBI" id="CHEBI:28938"/>
        <dbReference type="EC" id="3.5.4.5"/>
    </reaction>
</comment>
<accession>A0A9P5TJI2</accession>
<comment type="caution">
    <text evidence="14">The sequence shown here is derived from an EMBL/GenBank/DDBJ whole genome shotgun (WGS) entry which is preliminary data.</text>
</comment>
<dbReference type="GO" id="GO:0004126">
    <property type="term" value="F:cytidine deaminase activity"/>
    <property type="evidence" value="ECO:0007669"/>
    <property type="project" value="UniProtKB-UniRule"/>
</dbReference>
<evidence type="ECO:0000256" key="9">
    <source>
        <dbReference type="ARBA" id="ARBA00049558"/>
    </source>
</evidence>
<gene>
    <name evidence="14" type="ORF">CPB84DRAFT_1837964</name>
</gene>
<feature type="active site" description="Proton donor" evidence="10">
    <location>
        <position position="69"/>
    </location>
</feature>
<dbReference type="Proteomes" id="UP000724874">
    <property type="component" value="Unassembled WGS sequence"/>
</dbReference>
<dbReference type="InterPro" id="IPR016193">
    <property type="entry name" value="Cytidine_deaminase-like"/>
</dbReference>
<evidence type="ECO:0000256" key="5">
    <source>
        <dbReference type="ARBA" id="ARBA00022723"/>
    </source>
</evidence>
<dbReference type="SUPFAM" id="SSF53927">
    <property type="entry name" value="Cytidine deaminase-like"/>
    <property type="match status" value="1"/>
</dbReference>
<dbReference type="FunFam" id="3.40.140.10:FF:000008">
    <property type="entry name" value="Cytidine deaminase"/>
    <property type="match status" value="1"/>
</dbReference>
<evidence type="ECO:0000256" key="4">
    <source>
        <dbReference type="ARBA" id="ARBA00012783"/>
    </source>
</evidence>
<evidence type="ECO:0000256" key="12">
    <source>
        <dbReference type="RuleBase" id="RU364006"/>
    </source>
</evidence>
<feature type="binding site" evidence="11">
    <location>
        <position position="67"/>
    </location>
    <ligand>
        <name>Zn(2+)</name>
        <dbReference type="ChEBI" id="CHEBI:29105"/>
        <note>catalytic</note>
    </ligand>
</feature>
<feature type="domain" description="CMP/dCMP-type deaminase" evidence="13">
    <location>
        <begin position="15"/>
        <end position="155"/>
    </location>
</feature>
<sequence length="157" mass="16497">MNTISKTPSRVLSAEDRQNLIKEAFEAKNGAYSPHSHFPVGAALLTSDGTITKGASIDNASYGATMCAECTAIVKAVSEGIRSFTGLAVVGNINSTISLCGICRQVLKEFCSEDMPILLIPGDYPQKLEPKVGYTEGGVKETTLGALLPESFGPPSN</sequence>
<evidence type="ECO:0000259" key="13">
    <source>
        <dbReference type="PROSITE" id="PS51747"/>
    </source>
</evidence>
<dbReference type="GO" id="GO:0072527">
    <property type="term" value="P:pyrimidine-containing compound metabolic process"/>
    <property type="evidence" value="ECO:0007669"/>
    <property type="project" value="UniProtKB-ARBA"/>
</dbReference>
<evidence type="ECO:0000256" key="6">
    <source>
        <dbReference type="ARBA" id="ARBA00022801"/>
    </source>
</evidence>
<dbReference type="AlphaFoldDB" id="A0A9P5TJI2"/>
<dbReference type="GO" id="GO:0008270">
    <property type="term" value="F:zinc ion binding"/>
    <property type="evidence" value="ECO:0007669"/>
    <property type="project" value="UniProtKB-UniRule"/>
</dbReference>
<dbReference type="EC" id="3.5.4.5" evidence="4 12"/>
<dbReference type="InterPro" id="IPR050202">
    <property type="entry name" value="Cyt/Deoxycyt_deaminase"/>
</dbReference>
<evidence type="ECO:0000256" key="11">
    <source>
        <dbReference type="PIRSR" id="PIRSR606262-3"/>
    </source>
</evidence>
<reference evidence="14" key="1">
    <citation type="submission" date="2020-11" db="EMBL/GenBank/DDBJ databases">
        <authorList>
            <consortium name="DOE Joint Genome Institute"/>
            <person name="Ahrendt S."/>
            <person name="Riley R."/>
            <person name="Andreopoulos W."/>
            <person name="LaButti K."/>
            <person name="Pangilinan J."/>
            <person name="Ruiz-duenas F.J."/>
            <person name="Barrasa J.M."/>
            <person name="Sanchez-Garcia M."/>
            <person name="Camarero S."/>
            <person name="Miyauchi S."/>
            <person name="Serrano A."/>
            <person name="Linde D."/>
            <person name="Babiker R."/>
            <person name="Drula E."/>
            <person name="Ayuso-Fernandez I."/>
            <person name="Pacheco R."/>
            <person name="Padilla G."/>
            <person name="Ferreira P."/>
            <person name="Barriuso J."/>
            <person name="Kellner H."/>
            <person name="Castanera R."/>
            <person name="Alfaro M."/>
            <person name="Ramirez L."/>
            <person name="Pisabarro A.G."/>
            <person name="Kuo A."/>
            <person name="Tritt A."/>
            <person name="Lipzen A."/>
            <person name="He G."/>
            <person name="Yan M."/>
            <person name="Ng V."/>
            <person name="Cullen D."/>
            <person name="Martin F."/>
            <person name="Rosso M.-N."/>
            <person name="Henrissat B."/>
            <person name="Hibbett D."/>
            <person name="Martinez A.T."/>
            <person name="Grigoriev I.V."/>
        </authorList>
    </citation>
    <scope>NUCLEOTIDE SEQUENCE</scope>
    <source>
        <strain evidence="14">AH 44721</strain>
    </source>
</reference>
<evidence type="ECO:0000313" key="15">
    <source>
        <dbReference type="Proteomes" id="UP000724874"/>
    </source>
</evidence>
<dbReference type="NCBIfam" id="NF004064">
    <property type="entry name" value="PRK05578.1"/>
    <property type="match status" value="1"/>
</dbReference>
<dbReference type="CDD" id="cd01283">
    <property type="entry name" value="cytidine_deaminase"/>
    <property type="match status" value="1"/>
</dbReference>
<evidence type="ECO:0000256" key="1">
    <source>
        <dbReference type="ARBA" id="ARBA00001947"/>
    </source>
</evidence>
<dbReference type="InterPro" id="IPR002125">
    <property type="entry name" value="CMP_dCMP_dom"/>
</dbReference>
<dbReference type="GO" id="GO:0055086">
    <property type="term" value="P:nucleobase-containing small molecule metabolic process"/>
    <property type="evidence" value="ECO:0007669"/>
    <property type="project" value="UniProtKB-ARBA"/>
</dbReference>
<dbReference type="OrthoDB" id="414540at2759"/>
<name>A0A9P5TJI2_GYMJU</name>
<dbReference type="PANTHER" id="PTHR11644">
    <property type="entry name" value="CYTIDINE DEAMINASE"/>
    <property type="match status" value="1"/>
</dbReference>
<organism evidence="14 15">
    <name type="scientific">Gymnopilus junonius</name>
    <name type="common">Spectacular rustgill mushroom</name>
    <name type="synonym">Gymnopilus spectabilis subsp. junonius</name>
    <dbReference type="NCBI Taxonomy" id="109634"/>
    <lineage>
        <taxon>Eukaryota</taxon>
        <taxon>Fungi</taxon>
        <taxon>Dikarya</taxon>
        <taxon>Basidiomycota</taxon>
        <taxon>Agaricomycotina</taxon>
        <taxon>Agaricomycetes</taxon>
        <taxon>Agaricomycetidae</taxon>
        <taxon>Agaricales</taxon>
        <taxon>Agaricineae</taxon>
        <taxon>Hymenogastraceae</taxon>
        <taxon>Gymnopilus</taxon>
    </lineage>
</organism>
<evidence type="ECO:0000313" key="14">
    <source>
        <dbReference type="EMBL" id="KAF8885091.1"/>
    </source>
</evidence>
<dbReference type="NCBIfam" id="TIGR01354">
    <property type="entry name" value="cyt_deam_tetra"/>
    <property type="match status" value="1"/>
</dbReference>
<dbReference type="Gene3D" id="3.40.140.10">
    <property type="entry name" value="Cytidine Deaminase, domain 2"/>
    <property type="match status" value="1"/>
</dbReference>
<comment type="similarity">
    <text evidence="3 12">Belongs to the cytidine and deoxycytidylate deaminase family.</text>
</comment>
<comment type="function">
    <text evidence="2 12">This enzyme scavenges exogenous and endogenous cytidine and 2'-deoxycytidine for UMP synthesis.</text>
</comment>
<keyword evidence="15" id="KW-1185">Reference proteome</keyword>
<keyword evidence="7 11" id="KW-0862">Zinc</keyword>
<feature type="binding site" evidence="11">
    <location>
        <position position="103"/>
    </location>
    <ligand>
        <name>Zn(2+)</name>
        <dbReference type="ChEBI" id="CHEBI:29105"/>
        <note>catalytic</note>
    </ligand>
</feature>
<evidence type="ECO:0000256" key="7">
    <source>
        <dbReference type="ARBA" id="ARBA00022833"/>
    </source>
</evidence>
<proteinExistence type="inferred from homology"/>
<dbReference type="PANTHER" id="PTHR11644:SF2">
    <property type="entry name" value="CYTIDINE DEAMINASE"/>
    <property type="match status" value="1"/>
</dbReference>
<dbReference type="GO" id="GO:0005829">
    <property type="term" value="C:cytosol"/>
    <property type="evidence" value="ECO:0007669"/>
    <property type="project" value="TreeGrafter"/>
</dbReference>
<protein>
    <recommendedName>
        <fullName evidence="4 12">Cytidine deaminase</fullName>
        <ecNumber evidence="4 12">3.5.4.5</ecNumber>
    </recommendedName>
    <alternativeName>
        <fullName evidence="8 12">Cytidine aminohydrolase</fullName>
    </alternativeName>
</protein>
<dbReference type="PROSITE" id="PS51747">
    <property type="entry name" value="CYT_DCMP_DEAMINASES_2"/>
    <property type="match status" value="1"/>
</dbReference>
<evidence type="ECO:0000256" key="2">
    <source>
        <dbReference type="ARBA" id="ARBA00003949"/>
    </source>
</evidence>
<keyword evidence="6 12" id="KW-0378">Hydrolase</keyword>
<evidence type="ECO:0000256" key="8">
    <source>
        <dbReference type="ARBA" id="ARBA00032005"/>
    </source>
</evidence>
<comment type="cofactor">
    <cofactor evidence="1 11 12">
        <name>Zn(2+)</name>
        <dbReference type="ChEBI" id="CHEBI:29105"/>
    </cofactor>
</comment>
<dbReference type="InterPro" id="IPR006262">
    <property type="entry name" value="Cyt_deam_tetra"/>
</dbReference>
<evidence type="ECO:0000256" key="3">
    <source>
        <dbReference type="ARBA" id="ARBA00006576"/>
    </source>
</evidence>